<accession>A0A914UPQ9</accession>
<sequence>MLLKSAVCVAVVLLPALIRACEEPKHCAKNAQFCTTREKFRDKCPCTCAADLNLIKCCEHQKFEHAECRDLCTYDPKNELKIKKLSIKCFNDFFKVQYCSSNGHSNSTECCLKHGVTKDTPDNPGCSVFCEVKLPKCSRTFEYLHCARGKQLAIGVKCARDNFDRPKWKANAEVNCAT</sequence>
<evidence type="ECO:0000259" key="2">
    <source>
        <dbReference type="Pfam" id="PF01682"/>
    </source>
</evidence>
<keyword evidence="3" id="KW-1185">Reference proteome</keyword>
<dbReference type="Proteomes" id="UP000887566">
    <property type="component" value="Unplaced"/>
</dbReference>
<feature type="signal peptide" evidence="1">
    <location>
        <begin position="1"/>
        <end position="20"/>
    </location>
</feature>
<proteinExistence type="predicted"/>
<name>A0A914UPQ9_9BILA</name>
<protein>
    <recommendedName>
        <fullName evidence="2">Domain of unknown function DB domain-containing protein</fullName>
    </recommendedName>
</protein>
<feature type="chain" id="PRO_5036789116" description="Domain of unknown function DB domain-containing protein" evidence="1">
    <location>
        <begin position="21"/>
        <end position="178"/>
    </location>
</feature>
<evidence type="ECO:0000313" key="4">
    <source>
        <dbReference type="WBParaSite" id="PSAMB.scaffold1162size35104.g11488.t1"/>
    </source>
</evidence>
<feature type="domain" description="Domain of unknown function DB" evidence="2">
    <location>
        <begin position="57"/>
        <end position="148"/>
    </location>
</feature>
<organism evidence="3 4">
    <name type="scientific">Plectus sambesii</name>
    <dbReference type="NCBI Taxonomy" id="2011161"/>
    <lineage>
        <taxon>Eukaryota</taxon>
        <taxon>Metazoa</taxon>
        <taxon>Ecdysozoa</taxon>
        <taxon>Nematoda</taxon>
        <taxon>Chromadorea</taxon>
        <taxon>Plectida</taxon>
        <taxon>Plectina</taxon>
        <taxon>Plectoidea</taxon>
        <taxon>Plectidae</taxon>
        <taxon>Plectus</taxon>
    </lineage>
</organism>
<evidence type="ECO:0000313" key="3">
    <source>
        <dbReference type="Proteomes" id="UP000887566"/>
    </source>
</evidence>
<dbReference type="InterPro" id="IPR002602">
    <property type="entry name" value="DB"/>
</dbReference>
<dbReference type="AlphaFoldDB" id="A0A914UPQ9"/>
<keyword evidence="1" id="KW-0732">Signal</keyword>
<dbReference type="Pfam" id="PF01682">
    <property type="entry name" value="DB"/>
    <property type="match status" value="1"/>
</dbReference>
<reference evidence="4" key="1">
    <citation type="submission" date="2022-11" db="UniProtKB">
        <authorList>
            <consortium name="WormBaseParasite"/>
        </authorList>
    </citation>
    <scope>IDENTIFICATION</scope>
</reference>
<dbReference type="WBParaSite" id="PSAMB.scaffold1162size35104.g11488.t1">
    <property type="protein sequence ID" value="PSAMB.scaffold1162size35104.g11488.t1"/>
    <property type="gene ID" value="PSAMB.scaffold1162size35104.g11488"/>
</dbReference>
<evidence type="ECO:0000256" key="1">
    <source>
        <dbReference type="SAM" id="SignalP"/>
    </source>
</evidence>